<dbReference type="OrthoDB" id="5954510at2759"/>
<dbReference type="PANTHER" id="PTHR19324">
    <property type="entry name" value="PERFORIN-LIKE PROTEIN 1"/>
    <property type="match status" value="1"/>
</dbReference>
<dbReference type="InterPro" id="IPR000859">
    <property type="entry name" value="CUB_dom"/>
</dbReference>
<dbReference type="SUPFAM" id="SSF49854">
    <property type="entry name" value="Spermadhesin, CUB domain"/>
    <property type="match status" value="1"/>
</dbReference>
<accession>A0A2B4SHM0</accession>
<protein>
    <recommendedName>
        <fullName evidence="5">CUB domain-containing protein</fullName>
    </recommendedName>
</protein>
<evidence type="ECO:0000313" key="6">
    <source>
        <dbReference type="EMBL" id="PFX30164.1"/>
    </source>
</evidence>
<keyword evidence="1" id="KW-1015">Disulfide bond</keyword>
<dbReference type="AlphaFoldDB" id="A0A2B4SHM0"/>
<feature type="signal peptide" evidence="4">
    <location>
        <begin position="1"/>
        <end position="24"/>
    </location>
</feature>
<evidence type="ECO:0000259" key="5">
    <source>
        <dbReference type="PROSITE" id="PS01180"/>
    </source>
</evidence>
<sequence>MARKLPYNFQSILVLWIAVGYSEATLTWPAGTYGIPRAKVGCPVTVNSTVWATGWRFEDTEDTATNNYKSPSFHLDATVGDDINRTFCIKTEDIISEEVSEWPQGCLYTYSLDNQEQMQFISPKFFYNGFPSEQNCTWRFFASGKDNQVLITFLETRMAEGDRIVISDSWSSGSTVGTIDQEHPFNRNGYSSQNNFILVEFYSKSPRTSRNHHSKGFRGMFKIIPSKAYNAASVPTRPITIPVKTSQPTTSDVINRKDEQSSYSSHNKCQCKLNDDKIKRYLKNRQRVELGLTLPMVRVLLKHLHYATGALHLHQTDGDKFKPIPLPLISPFYLKAFNSSECQRVQGAIATEEYIRYDNEDTNNQDAHNGSYPYGGGGRNHKIAHCYYESCLYTFSLDNDEQMQFTSPKFFDNGFLSDQKCRWRFVAPGKDSRVQITFLETRMAEGDSIVISNDWSSGSTVGQYCIYKKGACPKGLSEGYIFFDDENHKNQNKMGGTLPDGKYNKDTNISYCCRTDGDKLKPITLPVNNPFYLLAYNTAECQQVNGAIATKEFIRYDTEDSENKDEMNGSYPCVKGRKKLTITYCYYQAYNAASVPTRPITIPVKTSQPTTSEKTSRAATAATASASVNFTMTKSKAPERYAGMSCHTYAAYSRTDLILQVHTLRMSSGITPSRFNNLRAYNFLAALAVTYSTDAEEMKKNNGENFRPPAEDYRFHVSSTEHRDAKFGQISWKATPGLTVVSGSHQTGARVSKTSSSAPLAQGFCSLRGETLGSTSTKKQVLPPIRKLQSSELGGKEYTQNENYFAKLPPIEPLDEKTQAFPKKSRGCSGKGKESIWNNTSVNTRPPQKDQMCLGTNRAEPLNTVGQVKEENNPRIENVTTNLTPESSADNWNEKHRLTMQTVDDMSLTIAGTKTSSYRTAKMKLDSETFKVRSSKTDEIKADERSEYKIRRIQTRLKSFSDGEESPGIERHQTWGENVKTKTTGNLYTNLGLIDPKAGFLRHFAKQKTGPVKSRCYSTPCVQAEEVVRFKTRGGSTTSVVRGEGKTKHQVQLVACVKGRRNAICEVIERSIVPEFGSSLYEMRKSLISIR</sequence>
<dbReference type="EMBL" id="LSMT01000054">
    <property type="protein sequence ID" value="PFX30164.1"/>
    <property type="molecule type" value="Genomic_DNA"/>
</dbReference>
<reference evidence="7" key="1">
    <citation type="journal article" date="2017" name="bioRxiv">
        <title>Comparative analysis of the genomes of Stylophora pistillata and Acropora digitifera provides evidence for extensive differences between species of corals.</title>
        <authorList>
            <person name="Voolstra C.R."/>
            <person name="Li Y."/>
            <person name="Liew Y.J."/>
            <person name="Baumgarten S."/>
            <person name="Zoccola D."/>
            <person name="Flot J.-F."/>
            <person name="Tambutte S."/>
            <person name="Allemand D."/>
            <person name="Aranda M."/>
        </authorList>
    </citation>
    <scope>NUCLEOTIDE SEQUENCE [LARGE SCALE GENOMIC DNA]</scope>
</reference>
<feature type="chain" id="PRO_5012451139" description="CUB domain-containing protein" evidence="4">
    <location>
        <begin position="25"/>
        <end position="1091"/>
    </location>
</feature>
<evidence type="ECO:0000256" key="3">
    <source>
        <dbReference type="SAM" id="MobiDB-lite"/>
    </source>
</evidence>
<dbReference type="InterPro" id="IPR031569">
    <property type="entry name" value="ApeC"/>
</dbReference>
<feature type="domain" description="CUB" evidence="5">
    <location>
        <begin position="391"/>
        <end position="465"/>
    </location>
</feature>
<dbReference type="PANTHER" id="PTHR19324:SF33">
    <property type="entry name" value="MUCIN-5AC"/>
    <property type="match status" value="1"/>
</dbReference>
<evidence type="ECO:0000256" key="4">
    <source>
        <dbReference type="SAM" id="SignalP"/>
    </source>
</evidence>
<keyword evidence="4" id="KW-0732">Signal</keyword>
<keyword evidence="7" id="KW-1185">Reference proteome</keyword>
<name>A0A2B4SHM0_STYPI</name>
<feature type="compositionally biased region" description="Polar residues" evidence="3">
    <location>
        <begin position="836"/>
        <end position="846"/>
    </location>
</feature>
<organism evidence="6 7">
    <name type="scientific">Stylophora pistillata</name>
    <name type="common">Smooth cauliflower coral</name>
    <dbReference type="NCBI Taxonomy" id="50429"/>
    <lineage>
        <taxon>Eukaryota</taxon>
        <taxon>Metazoa</taxon>
        <taxon>Cnidaria</taxon>
        <taxon>Anthozoa</taxon>
        <taxon>Hexacorallia</taxon>
        <taxon>Scleractinia</taxon>
        <taxon>Astrocoeniina</taxon>
        <taxon>Pocilloporidae</taxon>
        <taxon>Stylophora</taxon>
    </lineage>
</organism>
<evidence type="ECO:0000256" key="1">
    <source>
        <dbReference type="ARBA" id="ARBA00023157"/>
    </source>
</evidence>
<feature type="region of interest" description="Disordered" evidence="3">
    <location>
        <begin position="820"/>
        <end position="851"/>
    </location>
</feature>
<dbReference type="InterPro" id="IPR035914">
    <property type="entry name" value="Sperma_CUB_dom_sf"/>
</dbReference>
<dbReference type="PROSITE" id="PS01180">
    <property type="entry name" value="CUB"/>
    <property type="match status" value="2"/>
</dbReference>
<comment type="caution">
    <text evidence="2">Lacks conserved residue(s) required for the propagation of feature annotation.</text>
</comment>
<dbReference type="Proteomes" id="UP000225706">
    <property type="component" value="Unassembled WGS sequence"/>
</dbReference>
<evidence type="ECO:0000313" key="7">
    <source>
        <dbReference type="Proteomes" id="UP000225706"/>
    </source>
</evidence>
<comment type="caution">
    <text evidence="6">The sequence shown here is derived from an EMBL/GenBank/DDBJ whole genome shotgun (WGS) entry which is preliminary data.</text>
</comment>
<proteinExistence type="predicted"/>
<gene>
    <name evidence="6" type="ORF">AWC38_SpisGene5001</name>
</gene>
<evidence type="ECO:0000256" key="2">
    <source>
        <dbReference type="PROSITE-ProRule" id="PRU00059"/>
    </source>
</evidence>
<dbReference type="Gene3D" id="2.60.120.290">
    <property type="entry name" value="Spermadhesin, CUB domain"/>
    <property type="match status" value="2"/>
</dbReference>
<dbReference type="Pfam" id="PF16977">
    <property type="entry name" value="ApeC"/>
    <property type="match status" value="3"/>
</dbReference>
<feature type="domain" description="CUB" evidence="5">
    <location>
        <begin position="106"/>
        <end position="224"/>
    </location>
</feature>